<evidence type="ECO:0000256" key="6">
    <source>
        <dbReference type="ARBA" id="ARBA00023040"/>
    </source>
</evidence>
<dbReference type="GO" id="GO:0007204">
    <property type="term" value="P:positive regulation of cytosolic calcium ion concentration"/>
    <property type="evidence" value="ECO:0007669"/>
    <property type="project" value="TreeGrafter"/>
</dbReference>
<dbReference type="PANTHER" id="PTHR24225">
    <property type="entry name" value="CHEMOTACTIC RECEPTOR"/>
    <property type="match status" value="1"/>
</dbReference>
<dbReference type="InterPro" id="IPR003981">
    <property type="entry name" value="Leukotriene_B4_rcpt"/>
</dbReference>
<keyword evidence="16" id="KW-1185">Reference proteome</keyword>
<sequence length="318" mass="35013">MTIIGSLILSLALAVGLPGNAFVVWTILYRMRRQRRTVTCVLILNLAVADGVTLLTTPFWIHFLVVEDWVFGRGLCKAFHYACCLNMYASVFLIAFMSVDRLAAVARPYTAARLRRKALAVRVLVGLWTLAALMALPAPIYREVHIGGVRCRDVCEPVHRNLADTVFHYVAETAVGFLVPYAVIVASYMVVSHRMRSLRTQRKNQIERLIVAIVVAFGLFWLPYHAINLAQVGAKVAGDADLRNWLKEKRPIVTALAFIGSSVNPVLYAFTGLELIRSAGPNFMAKLFEVTTVDGTASQSKSRPGTSGVNAADIHTGL</sequence>
<feature type="transmembrane region" description="Helical" evidence="13">
    <location>
        <begin position="209"/>
        <end position="227"/>
    </location>
</feature>
<keyword evidence="10" id="KW-0807">Transducer</keyword>
<comment type="similarity">
    <text evidence="11">Belongs to the chemokine-like receptor (CMKLR) family.</text>
</comment>
<name>A0A401QI12_SCYTO</name>
<evidence type="ECO:0000256" key="9">
    <source>
        <dbReference type="ARBA" id="ARBA00023180"/>
    </source>
</evidence>
<accession>A0A401QI12</accession>
<keyword evidence="9" id="KW-0325">Glycoprotein</keyword>
<evidence type="ECO:0000256" key="8">
    <source>
        <dbReference type="ARBA" id="ARBA00023170"/>
    </source>
</evidence>
<reference evidence="15 16" key="1">
    <citation type="journal article" date="2018" name="Nat. Ecol. Evol.">
        <title>Shark genomes provide insights into elasmobranch evolution and the origin of vertebrates.</title>
        <authorList>
            <person name="Hara Y"/>
            <person name="Yamaguchi K"/>
            <person name="Onimaru K"/>
            <person name="Kadota M"/>
            <person name="Koyanagi M"/>
            <person name="Keeley SD"/>
            <person name="Tatsumi K"/>
            <person name="Tanaka K"/>
            <person name="Motone F"/>
            <person name="Kageyama Y"/>
            <person name="Nozu R"/>
            <person name="Adachi N"/>
            <person name="Nishimura O"/>
            <person name="Nakagawa R"/>
            <person name="Tanegashima C"/>
            <person name="Kiyatake I"/>
            <person name="Matsumoto R"/>
            <person name="Murakumo K"/>
            <person name="Nishida K"/>
            <person name="Terakita A"/>
            <person name="Kuratani S"/>
            <person name="Sato K"/>
            <person name="Hyodo S Kuraku.S."/>
        </authorList>
    </citation>
    <scope>NUCLEOTIDE SEQUENCE [LARGE SCALE GENOMIC DNA]</scope>
</reference>
<keyword evidence="8" id="KW-0675">Receptor</keyword>
<dbReference type="SUPFAM" id="SSF81321">
    <property type="entry name" value="Family A G protein-coupled receptor-like"/>
    <property type="match status" value="1"/>
</dbReference>
<evidence type="ECO:0000256" key="12">
    <source>
        <dbReference type="SAM" id="MobiDB-lite"/>
    </source>
</evidence>
<dbReference type="EMBL" id="BFAA01109544">
    <property type="protein sequence ID" value="GCB85024.1"/>
    <property type="molecule type" value="Genomic_DNA"/>
</dbReference>
<keyword evidence="5 13" id="KW-1133">Transmembrane helix</keyword>
<feature type="transmembrane region" description="Helical" evidence="13">
    <location>
        <begin position="41"/>
        <end position="66"/>
    </location>
</feature>
<dbReference type="FunFam" id="1.20.1070.10:FF:000109">
    <property type="entry name" value="Leukotriene B4 receptor"/>
    <property type="match status" value="1"/>
</dbReference>
<feature type="transmembrane region" description="Helical" evidence="13">
    <location>
        <begin position="6"/>
        <end position="29"/>
    </location>
</feature>
<feature type="transmembrane region" description="Helical" evidence="13">
    <location>
        <begin position="166"/>
        <end position="188"/>
    </location>
</feature>
<feature type="region of interest" description="Disordered" evidence="12">
    <location>
        <begin position="296"/>
        <end position="318"/>
    </location>
</feature>
<feature type="domain" description="G-protein coupled receptors family 1 profile" evidence="14">
    <location>
        <begin position="19"/>
        <end position="268"/>
    </location>
</feature>
<keyword evidence="3" id="KW-0597">Phosphoprotein</keyword>
<evidence type="ECO:0000256" key="1">
    <source>
        <dbReference type="ARBA" id="ARBA00004651"/>
    </source>
</evidence>
<evidence type="ECO:0000256" key="13">
    <source>
        <dbReference type="SAM" id="Phobius"/>
    </source>
</evidence>
<dbReference type="OMA" id="HVVLQYM"/>
<keyword evidence="7 13" id="KW-0472">Membrane</keyword>
<proteinExistence type="inferred from homology"/>
<dbReference type="GO" id="GO:0004875">
    <property type="term" value="F:complement receptor activity"/>
    <property type="evidence" value="ECO:0007669"/>
    <property type="project" value="TreeGrafter"/>
</dbReference>
<keyword evidence="4 13" id="KW-0812">Transmembrane</keyword>
<dbReference type="GO" id="GO:0005886">
    <property type="term" value="C:plasma membrane"/>
    <property type="evidence" value="ECO:0007669"/>
    <property type="project" value="UniProtKB-SubCell"/>
</dbReference>
<comment type="caution">
    <text evidence="15">The sequence shown here is derived from an EMBL/GenBank/DDBJ whole genome shotgun (WGS) entry which is preliminary data.</text>
</comment>
<organism evidence="15 16">
    <name type="scientific">Scyliorhinus torazame</name>
    <name type="common">Cloudy catshark</name>
    <name type="synonym">Catulus torazame</name>
    <dbReference type="NCBI Taxonomy" id="75743"/>
    <lineage>
        <taxon>Eukaryota</taxon>
        <taxon>Metazoa</taxon>
        <taxon>Chordata</taxon>
        <taxon>Craniata</taxon>
        <taxon>Vertebrata</taxon>
        <taxon>Chondrichthyes</taxon>
        <taxon>Elasmobranchii</taxon>
        <taxon>Galeomorphii</taxon>
        <taxon>Galeoidea</taxon>
        <taxon>Carcharhiniformes</taxon>
        <taxon>Scyliorhinidae</taxon>
        <taxon>Scyliorhinus</taxon>
    </lineage>
</organism>
<feature type="transmembrane region" description="Helical" evidence="13">
    <location>
        <begin position="78"/>
        <end position="99"/>
    </location>
</feature>
<dbReference type="InterPro" id="IPR000826">
    <property type="entry name" value="Formyl_rcpt-rel"/>
</dbReference>
<evidence type="ECO:0000256" key="5">
    <source>
        <dbReference type="ARBA" id="ARBA00022989"/>
    </source>
</evidence>
<dbReference type="GO" id="GO:0006954">
    <property type="term" value="P:inflammatory response"/>
    <property type="evidence" value="ECO:0007669"/>
    <property type="project" value="TreeGrafter"/>
</dbReference>
<evidence type="ECO:0000256" key="10">
    <source>
        <dbReference type="ARBA" id="ARBA00023224"/>
    </source>
</evidence>
<keyword evidence="2" id="KW-1003">Cell membrane</keyword>
<dbReference type="Pfam" id="PF00001">
    <property type="entry name" value="7tm_1"/>
    <property type="match status" value="1"/>
</dbReference>
<protein>
    <recommendedName>
        <fullName evidence="14">G-protein coupled receptors family 1 profile domain-containing protein</fullName>
    </recommendedName>
</protein>
<dbReference type="AlphaFoldDB" id="A0A401QI12"/>
<evidence type="ECO:0000313" key="15">
    <source>
        <dbReference type="EMBL" id="GCB85024.1"/>
    </source>
</evidence>
<dbReference type="STRING" id="75743.A0A401QI12"/>
<dbReference type="PRINTS" id="PR00237">
    <property type="entry name" value="GPCRRHODOPSN"/>
</dbReference>
<keyword evidence="6" id="KW-0297">G-protein coupled receptor</keyword>
<dbReference type="Gene3D" id="1.20.1070.10">
    <property type="entry name" value="Rhodopsin 7-helix transmembrane proteins"/>
    <property type="match status" value="1"/>
</dbReference>
<evidence type="ECO:0000259" key="14">
    <source>
        <dbReference type="PROSITE" id="PS50262"/>
    </source>
</evidence>
<dbReference type="InterPro" id="IPR017452">
    <property type="entry name" value="GPCR_Rhodpsn_7TM"/>
</dbReference>
<dbReference type="InterPro" id="IPR000276">
    <property type="entry name" value="GPCR_Rhodpsn"/>
</dbReference>
<evidence type="ECO:0000313" key="16">
    <source>
        <dbReference type="Proteomes" id="UP000288216"/>
    </source>
</evidence>
<evidence type="ECO:0000256" key="3">
    <source>
        <dbReference type="ARBA" id="ARBA00022553"/>
    </source>
</evidence>
<dbReference type="PANTHER" id="PTHR24225:SF72">
    <property type="entry name" value="G-PROTEIN COUPLED RECEPTORS FAMILY 1 PROFILE DOMAIN-CONTAINING PROTEIN-RELATED"/>
    <property type="match status" value="1"/>
</dbReference>
<dbReference type="OrthoDB" id="8888529at2759"/>
<gene>
    <name evidence="15" type="ORF">scyTo_0025593</name>
</gene>
<comment type="subcellular location">
    <subcellularLocation>
        <location evidence="1">Cell membrane</location>
        <topology evidence="1">Multi-pass membrane protein</topology>
    </subcellularLocation>
</comment>
<feature type="transmembrane region" description="Helical" evidence="13">
    <location>
        <begin position="119"/>
        <end position="140"/>
    </location>
</feature>
<dbReference type="GO" id="GO:0007200">
    <property type="term" value="P:phospholipase C-activating G protein-coupled receptor signaling pathway"/>
    <property type="evidence" value="ECO:0007669"/>
    <property type="project" value="TreeGrafter"/>
</dbReference>
<dbReference type="GO" id="GO:0004974">
    <property type="term" value="F:leukotriene receptor activity"/>
    <property type="evidence" value="ECO:0007669"/>
    <property type="project" value="InterPro"/>
</dbReference>
<evidence type="ECO:0000256" key="2">
    <source>
        <dbReference type="ARBA" id="ARBA00022475"/>
    </source>
</evidence>
<dbReference type="Proteomes" id="UP000288216">
    <property type="component" value="Unassembled WGS sequence"/>
</dbReference>
<dbReference type="PROSITE" id="PS50262">
    <property type="entry name" value="G_PROTEIN_RECEP_F1_2"/>
    <property type="match status" value="1"/>
</dbReference>
<evidence type="ECO:0000256" key="4">
    <source>
        <dbReference type="ARBA" id="ARBA00022692"/>
    </source>
</evidence>
<feature type="transmembrane region" description="Helical" evidence="13">
    <location>
        <begin position="252"/>
        <end position="276"/>
    </location>
</feature>
<evidence type="ECO:0000256" key="7">
    <source>
        <dbReference type="ARBA" id="ARBA00023136"/>
    </source>
</evidence>
<evidence type="ECO:0000256" key="11">
    <source>
        <dbReference type="ARBA" id="ARBA00025736"/>
    </source>
</evidence>
<feature type="compositionally biased region" description="Polar residues" evidence="12">
    <location>
        <begin position="296"/>
        <end position="309"/>
    </location>
</feature>
<dbReference type="PRINTS" id="PR01476">
    <property type="entry name" value="LTBRECEPTOR"/>
</dbReference>